<organism evidence="3 4">
    <name type="scientific">Portunus trituberculatus</name>
    <name type="common">Swimming crab</name>
    <name type="synonym">Neptunus trituberculatus</name>
    <dbReference type="NCBI Taxonomy" id="210409"/>
    <lineage>
        <taxon>Eukaryota</taxon>
        <taxon>Metazoa</taxon>
        <taxon>Ecdysozoa</taxon>
        <taxon>Arthropoda</taxon>
        <taxon>Crustacea</taxon>
        <taxon>Multicrustacea</taxon>
        <taxon>Malacostraca</taxon>
        <taxon>Eumalacostraca</taxon>
        <taxon>Eucarida</taxon>
        <taxon>Decapoda</taxon>
        <taxon>Pleocyemata</taxon>
        <taxon>Brachyura</taxon>
        <taxon>Eubrachyura</taxon>
        <taxon>Portunoidea</taxon>
        <taxon>Portunidae</taxon>
        <taxon>Portuninae</taxon>
        <taxon>Portunus</taxon>
    </lineage>
</organism>
<feature type="transmembrane region" description="Helical" evidence="2">
    <location>
        <begin position="25"/>
        <end position="46"/>
    </location>
</feature>
<evidence type="ECO:0000256" key="1">
    <source>
        <dbReference type="SAM" id="MobiDB-lite"/>
    </source>
</evidence>
<evidence type="ECO:0000313" key="4">
    <source>
        <dbReference type="Proteomes" id="UP000324222"/>
    </source>
</evidence>
<name>A0A5B7G3W1_PORTR</name>
<evidence type="ECO:0000313" key="3">
    <source>
        <dbReference type="EMBL" id="MPC52135.1"/>
    </source>
</evidence>
<feature type="region of interest" description="Disordered" evidence="1">
    <location>
        <begin position="86"/>
        <end position="128"/>
    </location>
</feature>
<reference evidence="3 4" key="1">
    <citation type="submission" date="2019-05" db="EMBL/GenBank/DDBJ databases">
        <title>Another draft genome of Portunus trituberculatus and its Hox gene families provides insights of decapod evolution.</title>
        <authorList>
            <person name="Jeong J.-H."/>
            <person name="Song I."/>
            <person name="Kim S."/>
            <person name="Choi T."/>
            <person name="Kim D."/>
            <person name="Ryu S."/>
            <person name="Kim W."/>
        </authorList>
    </citation>
    <scope>NUCLEOTIDE SEQUENCE [LARGE SCALE GENOMIC DNA]</scope>
    <source>
        <tissue evidence="3">Muscle</tissue>
    </source>
</reference>
<dbReference type="Proteomes" id="UP000324222">
    <property type="component" value="Unassembled WGS sequence"/>
</dbReference>
<proteinExistence type="predicted"/>
<keyword evidence="4" id="KW-1185">Reference proteome</keyword>
<protein>
    <submittedName>
        <fullName evidence="3">Uncharacterized protein</fullName>
    </submittedName>
</protein>
<feature type="compositionally biased region" description="Pro residues" evidence="1">
    <location>
        <begin position="92"/>
        <end position="101"/>
    </location>
</feature>
<evidence type="ECO:0000256" key="2">
    <source>
        <dbReference type="SAM" id="Phobius"/>
    </source>
</evidence>
<keyword evidence="2" id="KW-0812">Transmembrane</keyword>
<accession>A0A5B7G3W1</accession>
<keyword evidence="2" id="KW-1133">Transmembrane helix</keyword>
<keyword evidence="2" id="KW-0472">Membrane</keyword>
<dbReference type="AlphaFoldDB" id="A0A5B7G3W1"/>
<dbReference type="EMBL" id="VSRR010010647">
    <property type="protein sequence ID" value="MPC52135.1"/>
    <property type="molecule type" value="Genomic_DNA"/>
</dbReference>
<feature type="compositionally biased region" description="Low complexity" evidence="1">
    <location>
        <begin position="117"/>
        <end position="128"/>
    </location>
</feature>
<sequence length="128" mass="14017">MTTQSQHSTTLNTKRPLFFPSRLTFPFFLFAFSSFSLFPSSSPLLLSPPKQTPLSSGNIRIHAYEPRPGTHFHSLFVPRATVKALKSQRPKLAPPRSPPSPTHAQSCPAPLSPAPPRLRNAASIFQGG</sequence>
<comment type="caution">
    <text evidence="3">The sequence shown here is derived from an EMBL/GenBank/DDBJ whole genome shotgun (WGS) entry which is preliminary data.</text>
</comment>
<gene>
    <name evidence="3" type="ORF">E2C01_045996</name>
</gene>